<evidence type="ECO:0000313" key="1">
    <source>
        <dbReference type="EMBL" id="MBB4617552.1"/>
    </source>
</evidence>
<organism evidence="1 2">
    <name type="scientific">Sphingomonas abaci</name>
    <dbReference type="NCBI Taxonomy" id="237611"/>
    <lineage>
        <taxon>Bacteria</taxon>
        <taxon>Pseudomonadati</taxon>
        <taxon>Pseudomonadota</taxon>
        <taxon>Alphaproteobacteria</taxon>
        <taxon>Sphingomonadales</taxon>
        <taxon>Sphingomonadaceae</taxon>
        <taxon>Sphingomonas</taxon>
    </lineage>
</organism>
<dbReference type="RefSeq" id="WP_184113501.1">
    <property type="nucleotide sequence ID" value="NZ_JACHNY010000003.1"/>
</dbReference>
<comment type="caution">
    <text evidence="1">The sequence shown here is derived from an EMBL/GenBank/DDBJ whole genome shotgun (WGS) entry which is preliminary data.</text>
</comment>
<sequence length="370" mass="41099">MIALLLLAQVQTPAIVVQGERLSQALRQCEARQCTVRRDAQVSIASAEMLFRKGDYLKAKLLLAAAIDRNRRHEATSPKLVSSLYEAYATVSLHEGDEDGFRRGTRQQVRILRDHLPADDPAVVAKLTALSDMWLKLRDYRQAKLSYEAAEQKAARAGQAEMAALAAIRVAWLTAIAGGRSASRAMLDEIAARPVAQTGDLPDVIKVMRFRIDASELTDAEMLRRARSIGGAYRETPLLVVNPSYDFIDSAALNQAASRFEMVTPIPVRSSDVSSVQWVDVGFWIRPDGRTDEVEILRGTRSESWARSIVRQVEGRVYSRFLPVDEAKRTAGQYRVERVTLRQRYVVPVGSLTPRRVPIGGVETLDLTAA</sequence>
<gene>
    <name evidence="1" type="ORF">GGQ96_001680</name>
</gene>
<proteinExistence type="predicted"/>
<protein>
    <submittedName>
        <fullName evidence="1">Uncharacterized protein</fullName>
    </submittedName>
</protein>
<reference evidence="1 2" key="1">
    <citation type="submission" date="2020-08" db="EMBL/GenBank/DDBJ databases">
        <title>Genomic Encyclopedia of Type Strains, Phase IV (KMG-IV): sequencing the most valuable type-strain genomes for metagenomic binning, comparative biology and taxonomic classification.</title>
        <authorList>
            <person name="Goeker M."/>
        </authorList>
    </citation>
    <scope>NUCLEOTIDE SEQUENCE [LARGE SCALE GENOMIC DNA]</scope>
    <source>
        <strain evidence="1 2">DSM 15867</strain>
    </source>
</reference>
<name>A0A7W7EXE9_9SPHN</name>
<dbReference type="AlphaFoldDB" id="A0A7W7EXE9"/>
<evidence type="ECO:0000313" key="2">
    <source>
        <dbReference type="Proteomes" id="UP000574769"/>
    </source>
</evidence>
<dbReference type="EMBL" id="JACHNY010000003">
    <property type="protein sequence ID" value="MBB4617552.1"/>
    <property type="molecule type" value="Genomic_DNA"/>
</dbReference>
<dbReference type="Proteomes" id="UP000574769">
    <property type="component" value="Unassembled WGS sequence"/>
</dbReference>
<keyword evidence="2" id="KW-1185">Reference proteome</keyword>
<accession>A0A7W7EXE9</accession>